<dbReference type="GO" id="GO:0005634">
    <property type="term" value="C:nucleus"/>
    <property type="evidence" value="ECO:0007669"/>
    <property type="project" value="UniProtKB-SubCell"/>
</dbReference>
<evidence type="ECO:0000256" key="10">
    <source>
        <dbReference type="ARBA" id="ARBA00022807"/>
    </source>
</evidence>
<evidence type="ECO:0000256" key="4">
    <source>
        <dbReference type="ARBA" id="ARBA00022490"/>
    </source>
</evidence>
<keyword evidence="22" id="KW-1185">Reference proteome</keyword>
<dbReference type="InterPro" id="IPR001309">
    <property type="entry name" value="Pept_C14_p20"/>
</dbReference>
<dbReference type="GO" id="GO:0005737">
    <property type="term" value="C:cytoplasm"/>
    <property type="evidence" value="ECO:0007669"/>
    <property type="project" value="UniProtKB-SubCell"/>
</dbReference>
<feature type="region of interest" description="Disordered" evidence="17">
    <location>
        <begin position="184"/>
        <end position="206"/>
    </location>
</feature>
<dbReference type="GO" id="GO:0051604">
    <property type="term" value="P:protein maturation"/>
    <property type="evidence" value="ECO:0007669"/>
    <property type="project" value="UniProtKB-ARBA"/>
</dbReference>
<keyword evidence="5" id="KW-0597">Phosphoprotein</keyword>
<dbReference type="SMART" id="SM00115">
    <property type="entry name" value="CASc"/>
    <property type="match status" value="1"/>
</dbReference>
<name>A0A3B5B478_9TELE</name>
<dbReference type="OrthoDB" id="6114029at2759"/>
<evidence type="ECO:0000256" key="13">
    <source>
        <dbReference type="ARBA" id="ARBA00051626"/>
    </source>
</evidence>
<dbReference type="GO" id="GO:0006508">
    <property type="term" value="P:proteolysis"/>
    <property type="evidence" value="ECO:0007669"/>
    <property type="project" value="UniProtKB-KW"/>
</dbReference>
<dbReference type="CTD" id="843"/>
<evidence type="ECO:0000256" key="7">
    <source>
        <dbReference type="ARBA" id="ARBA00022703"/>
    </source>
</evidence>
<feature type="domain" description="Caspase family p10" evidence="19">
    <location>
        <begin position="450"/>
        <end position="539"/>
    </location>
</feature>
<reference evidence="21" key="1">
    <citation type="submission" date="2023-09" db="UniProtKB">
        <authorList>
            <consortium name="Ensembl"/>
        </authorList>
    </citation>
    <scope>IDENTIFICATION</scope>
</reference>
<keyword evidence="8" id="KW-0677">Repeat</keyword>
<keyword evidence="6" id="KW-0645">Protease</keyword>
<keyword evidence="7" id="KW-0053">Apoptosis</keyword>
<dbReference type="CDD" id="cd00032">
    <property type="entry name" value="CASc"/>
    <property type="match status" value="1"/>
</dbReference>
<dbReference type="AlphaFoldDB" id="A0A3B5B478"/>
<reference evidence="23" key="2">
    <citation type="submission" date="2025-04" db="UniProtKB">
        <authorList>
            <consortium name="RefSeq"/>
        </authorList>
    </citation>
    <scope>IDENTIFICATION</scope>
</reference>
<dbReference type="EC" id="3.4.22.61" evidence="14"/>
<dbReference type="FunFam" id="1.10.533.10:FF:000016">
    <property type="entry name" value="CASP8 and FADD-like apoptosis regulator"/>
    <property type="match status" value="1"/>
</dbReference>
<protein>
    <recommendedName>
        <fullName evidence="15">Caspase-8</fullName>
        <ecNumber evidence="14">3.4.22.61</ecNumber>
    </recommendedName>
</protein>
<dbReference type="SMART" id="SM00031">
    <property type="entry name" value="DED"/>
    <property type="match status" value="2"/>
</dbReference>
<keyword evidence="9" id="KW-0378">Hydrolase</keyword>
<dbReference type="GO" id="GO:0005886">
    <property type="term" value="C:plasma membrane"/>
    <property type="evidence" value="ECO:0007669"/>
    <property type="project" value="UniProtKB-ARBA"/>
</dbReference>
<feature type="domain" description="Caspase family p20" evidence="20">
    <location>
        <begin position="300"/>
        <end position="426"/>
    </location>
</feature>
<comment type="subcellular location">
    <subcellularLocation>
        <location evidence="2">Cytoplasm</location>
    </subcellularLocation>
    <subcellularLocation>
        <location evidence="1">Nucleus</location>
    </subcellularLocation>
</comment>
<dbReference type="FunFam" id="3.40.50.1460:FF:000008">
    <property type="entry name" value="caspase-8 isoform X1"/>
    <property type="match status" value="1"/>
</dbReference>
<keyword evidence="12" id="KW-0539">Nucleus</keyword>
<dbReference type="SUPFAM" id="SSF52129">
    <property type="entry name" value="Caspase-like"/>
    <property type="match status" value="1"/>
</dbReference>
<evidence type="ECO:0000256" key="3">
    <source>
        <dbReference type="ARBA" id="ARBA00010134"/>
    </source>
</evidence>
<dbReference type="GeneTree" id="ENSGT00940000160994"/>
<evidence type="ECO:0000256" key="17">
    <source>
        <dbReference type="SAM" id="MobiDB-lite"/>
    </source>
</evidence>
<dbReference type="PROSITE" id="PS01121">
    <property type="entry name" value="CASPASE_HIS"/>
    <property type="match status" value="1"/>
</dbReference>
<dbReference type="Ensembl" id="ENSSPAT00000028410.1">
    <property type="protein sequence ID" value="ENSSPAP00000027955.1"/>
    <property type="gene ID" value="ENSSPAG00000021071.1"/>
</dbReference>
<dbReference type="InterPro" id="IPR033139">
    <property type="entry name" value="Caspase_cys_AS"/>
</dbReference>
<feature type="domain" description="DED" evidence="18">
    <location>
        <begin position="2"/>
        <end position="79"/>
    </location>
</feature>
<dbReference type="CDD" id="cd08334">
    <property type="entry name" value="DED_Caspase_8_10_r2"/>
    <property type="match status" value="1"/>
</dbReference>
<dbReference type="STRING" id="144197.ENSSPAP00000027955"/>
<dbReference type="InterPro" id="IPR015917">
    <property type="entry name" value="Pept_C14A"/>
</dbReference>
<dbReference type="Proteomes" id="UP000694891">
    <property type="component" value="Unplaced"/>
</dbReference>
<evidence type="ECO:0000256" key="5">
    <source>
        <dbReference type="ARBA" id="ARBA00022553"/>
    </source>
</evidence>
<dbReference type="InterPro" id="IPR011600">
    <property type="entry name" value="Pept_C14_caspase"/>
</dbReference>
<feature type="compositionally biased region" description="Polar residues" evidence="17">
    <location>
        <begin position="256"/>
        <end position="290"/>
    </location>
</feature>
<dbReference type="PANTHER" id="PTHR48169">
    <property type="entry name" value="DED DOMAIN-CONTAINING PROTEIN"/>
    <property type="match status" value="1"/>
</dbReference>
<evidence type="ECO:0000256" key="16">
    <source>
        <dbReference type="RuleBase" id="RU003971"/>
    </source>
</evidence>
<evidence type="ECO:0000313" key="21">
    <source>
        <dbReference type="Ensembl" id="ENSSPAP00000027955.1"/>
    </source>
</evidence>
<comment type="catalytic activity">
    <reaction evidence="13">
        <text>Strict requirement for Asp at position P1 and has a preferred cleavage sequence of (Leu/Asp/Val)-Glu-Thr-Asp-|-(Gly/Ser/Ala).</text>
        <dbReference type="EC" id="3.4.22.61"/>
    </reaction>
</comment>
<evidence type="ECO:0000256" key="12">
    <source>
        <dbReference type="ARBA" id="ARBA00023242"/>
    </source>
</evidence>
<dbReference type="InterPro" id="IPR016129">
    <property type="entry name" value="Caspase_his_AS"/>
</dbReference>
<dbReference type="Pfam" id="PF00656">
    <property type="entry name" value="Peptidase_C14"/>
    <property type="match status" value="1"/>
</dbReference>
<dbReference type="InterPro" id="IPR002138">
    <property type="entry name" value="Pept_C14_p10"/>
</dbReference>
<evidence type="ECO:0000313" key="23">
    <source>
        <dbReference type="RefSeq" id="XP_008304796.1"/>
    </source>
</evidence>
<evidence type="ECO:0000259" key="18">
    <source>
        <dbReference type="PROSITE" id="PS50168"/>
    </source>
</evidence>
<dbReference type="InterPro" id="IPR029030">
    <property type="entry name" value="Caspase-like_dom_sf"/>
</dbReference>
<dbReference type="Pfam" id="PF01335">
    <property type="entry name" value="DED"/>
    <property type="match status" value="2"/>
</dbReference>
<dbReference type="InterPro" id="IPR001875">
    <property type="entry name" value="DED_dom"/>
</dbReference>
<evidence type="ECO:0000256" key="1">
    <source>
        <dbReference type="ARBA" id="ARBA00004123"/>
    </source>
</evidence>
<dbReference type="SUPFAM" id="SSF47986">
    <property type="entry name" value="DEATH domain"/>
    <property type="match status" value="2"/>
</dbReference>
<evidence type="ECO:0000256" key="14">
    <source>
        <dbReference type="ARBA" id="ARBA00066479"/>
    </source>
</evidence>
<feature type="domain" description="DED" evidence="18">
    <location>
        <begin position="90"/>
        <end position="157"/>
    </location>
</feature>
<evidence type="ECO:0000313" key="22">
    <source>
        <dbReference type="Proteomes" id="UP000694891"/>
    </source>
</evidence>
<evidence type="ECO:0000256" key="6">
    <source>
        <dbReference type="ARBA" id="ARBA00022670"/>
    </source>
</evidence>
<dbReference type="Gene3D" id="3.40.50.1460">
    <property type="match status" value="1"/>
</dbReference>
<dbReference type="GO" id="GO:0032991">
    <property type="term" value="C:protein-containing complex"/>
    <property type="evidence" value="ECO:0007669"/>
    <property type="project" value="UniProtKB-ARBA"/>
</dbReference>
<sequence length="549" mass="61068">MDFQKLLLDIGKALKRDEVKASAFLCIDLLSRNPNSVESASDLFSRLVDQDHLSPEKPHLLKELLLTLQRTRLLRDLGLDTLPTRSLISPYRKLLYNLSEEITNDELREVKFLLNKQLPRRKLEDNVTTLEVFLEMEHLDLISDTNLNTLETIFQSVCPMLNGKISEFKAQQVSNTNLIAQEISRPRSSSFPSLPKQGSQSLPRTGSCEVQAFPPLSLSSVNSSNTSVDLPHGAEERDTVEFKLRILSIETGSGASSQVKNHTLEYSSSPEKTTSSGKPTPQTANTQTEGLETYPMISAKRGICLIINNYDFTKSRGVLKNRKGTMVDEKCLQEVFEWLGFDVETHRDRGGMEILSLLSDLSRRDHSQMDCLVCCVLSHGKEGGVFGVDGHVVTLDELTSPFNGSNCPSLVEKPKLFFIQACQGNSRQGAVFIESDSRADGLIHSDAISMRESIPTGADVLLGMATVPFFVSYREPKTGTWFIKSLCQNLVQMVPREYDLVSIMTKVNADVSQKADVLDGTVIKQMPQPAFSLRKKVVFPVPKTSPPIL</sequence>
<evidence type="ECO:0000259" key="19">
    <source>
        <dbReference type="PROSITE" id="PS50207"/>
    </source>
</evidence>
<dbReference type="RefSeq" id="XP_008304796.1">
    <property type="nucleotide sequence ID" value="XM_008306574.1"/>
</dbReference>
<organism evidence="21">
    <name type="scientific">Stegastes partitus</name>
    <name type="common">bicolor damselfish</name>
    <dbReference type="NCBI Taxonomy" id="144197"/>
    <lineage>
        <taxon>Eukaryota</taxon>
        <taxon>Metazoa</taxon>
        <taxon>Chordata</taxon>
        <taxon>Craniata</taxon>
        <taxon>Vertebrata</taxon>
        <taxon>Euteleostomi</taxon>
        <taxon>Actinopterygii</taxon>
        <taxon>Neopterygii</taxon>
        <taxon>Teleostei</taxon>
        <taxon>Neoteleostei</taxon>
        <taxon>Acanthomorphata</taxon>
        <taxon>Ovalentaria</taxon>
        <taxon>Pomacentridae</taxon>
        <taxon>Stegastes</taxon>
    </lineage>
</organism>
<keyword evidence="10" id="KW-0788">Thiol protease</keyword>
<evidence type="ECO:0000256" key="8">
    <source>
        <dbReference type="ARBA" id="ARBA00022737"/>
    </source>
</evidence>
<comment type="similarity">
    <text evidence="3 16">Belongs to the peptidase C14A family.</text>
</comment>
<evidence type="ECO:0000256" key="15">
    <source>
        <dbReference type="ARBA" id="ARBA00068172"/>
    </source>
</evidence>
<dbReference type="InterPro" id="IPR011029">
    <property type="entry name" value="DEATH-like_dom_sf"/>
</dbReference>
<dbReference type="PROSITE" id="PS50168">
    <property type="entry name" value="DED"/>
    <property type="match status" value="2"/>
</dbReference>
<gene>
    <name evidence="23" type="primary">LOC103376203</name>
</gene>
<dbReference type="PROSITE" id="PS50207">
    <property type="entry name" value="CASPASE_P10"/>
    <property type="match status" value="1"/>
</dbReference>
<keyword evidence="4" id="KW-0963">Cytoplasm</keyword>
<evidence type="ECO:0000259" key="20">
    <source>
        <dbReference type="PROSITE" id="PS50208"/>
    </source>
</evidence>
<dbReference type="PROSITE" id="PS50208">
    <property type="entry name" value="CASPASE_P20"/>
    <property type="match status" value="1"/>
</dbReference>
<dbReference type="PROSITE" id="PS01122">
    <property type="entry name" value="CASPASE_CYS"/>
    <property type="match status" value="1"/>
</dbReference>
<evidence type="ECO:0000256" key="2">
    <source>
        <dbReference type="ARBA" id="ARBA00004496"/>
    </source>
</evidence>
<dbReference type="Gene3D" id="1.10.533.10">
    <property type="entry name" value="Death Domain, Fas"/>
    <property type="match status" value="2"/>
</dbReference>
<dbReference type="GO" id="GO:0043065">
    <property type="term" value="P:positive regulation of apoptotic process"/>
    <property type="evidence" value="ECO:0007669"/>
    <property type="project" value="UniProtKB-ARBA"/>
</dbReference>
<feature type="region of interest" description="Disordered" evidence="17">
    <location>
        <begin position="256"/>
        <end position="292"/>
    </location>
</feature>
<accession>A0A3B5B478</accession>
<dbReference type="PRINTS" id="PR00376">
    <property type="entry name" value="IL1BCENZYME"/>
</dbReference>
<evidence type="ECO:0000256" key="9">
    <source>
        <dbReference type="ARBA" id="ARBA00022801"/>
    </source>
</evidence>
<evidence type="ECO:0000256" key="11">
    <source>
        <dbReference type="ARBA" id="ARBA00023145"/>
    </source>
</evidence>
<dbReference type="PANTHER" id="PTHR48169:SF7">
    <property type="entry name" value="CASPASE 10"/>
    <property type="match status" value="1"/>
</dbReference>
<dbReference type="GO" id="GO:0006915">
    <property type="term" value="P:apoptotic process"/>
    <property type="evidence" value="ECO:0007669"/>
    <property type="project" value="UniProtKB-KW"/>
</dbReference>
<keyword evidence="11" id="KW-0865">Zymogen</keyword>
<proteinExistence type="inferred from homology"/>
<dbReference type="GO" id="GO:0004197">
    <property type="term" value="F:cysteine-type endopeptidase activity"/>
    <property type="evidence" value="ECO:0007669"/>
    <property type="project" value="InterPro"/>
</dbReference>